<keyword evidence="1 2" id="KW-0812">Transmembrane</keyword>
<dbReference type="PANTHER" id="PTHR43099:SF5">
    <property type="entry name" value="HLYC_CORC FAMILY TRANSPORTER"/>
    <property type="match status" value="1"/>
</dbReference>
<name>A0ABT4VAY1_9PSEU</name>
<dbReference type="InterPro" id="IPR051676">
    <property type="entry name" value="UPF0053_domain"/>
</dbReference>
<evidence type="ECO:0000313" key="5">
    <source>
        <dbReference type="EMBL" id="MDA3631250.1"/>
    </source>
</evidence>
<proteinExistence type="predicted"/>
<feature type="transmembrane region" description="Helical" evidence="2">
    <location>
        <begin position="57"/>
        <end position="78"/>
    </location>
</feature>
<keyword evidence="1 2" id="KW-0472">Membrane</keyword>
<feature type="domain" description="CNNM transmembrane" evidence="3">
    <location>
        <begin position="1"/>
        <end position="115"/>
    </location>
</feature>
<gene>
    <name evidence="4" type="ORF">OU415_37250</name>
    <name evidence="5" type="ORF">OU415_37895</name>
</gene>
<dbReference type="EMBL" id="JAQGLA010000168">
    <property type="protein sequence ID" value="MDA3631250.1"/>
    <property type="molecule type" value="Genomic_DNA"/>
</dbReference>
<dbReference type="InterPro" id="IPR002550">
    <property type="entry name" value="CNNM"/>
</dbReference>
<evidence type="ECO:0000259" key="3">
    <source>
        <dbReference type="PROSITE" id="PS51846"/>
    </source>
</evidence>
<accession>A0ABT4VAY1</accession>
<keyword evidence="1 2" id="KW-1133">Transmembrane helix</keyword>
<dbReference type="Pfam" id="PF01595">
    <property type="entry name" value="CNNM"/>
    <property type="match status" value="1"/>
</dbReference>
<dbReference type="PANTHER" id="PTHR43099">
    <property type="entry name" value="UPF0053 PROTEIN YRKA"/>
    <property type="match status" value="1"/>
</dbReference>
<sequence>MSDGFAILLGVVLLLLNAFFVGAEFSLLSSRRDRLEALAAQGKSRARVVIKASQQGSLMLASAQLGITLCSLGLGRLGEPAVAHQLEVPFTALGIPEAVTHVVAFAIALALVVVL</sequence>
<evidence type="ECO:0000256" key="1">
    <source>
        <dbReference type="PROSITE-ProRule" id="PRU01193"/>
    </source>
</evidence>
<feature type="non-terminal residue" evidence="4">
    <location>
        <position position="115"/>
    </location>
</feature>
<reference evidence="4 6" key="1">
    <citation type="submission" date="2022-11" db="EMBL/GenBank/DDBJ databases">
        <title>Draft genome sequence of Saccharopolyspora sp. WRP15-2 isolated from rhizosphere soils of wild rice in Thailand.</title>
        <authorList>
            <person name="Duangmal K."/>
            <person name="Kammanee S."/>
            <person name="Muangham S."/>
        </authorList>
    </citation>
    <scope>NUCLEOTIDE SEQUENCE [LARGE SCALE GENOMIC DNA]</scope>
    <source>
        <strain evidence="4 6">WRP15-2</strain>
    </source>
</reference>
<dbReference type="Proteomes" id="UP001210380">
    <property type="component" value="Unassembled WGS sequence"/>
</dbReference>
<comment type="caution">
    <text evidence="4">The sequence shown here is derived from an EMBL/GenBank/DDBJ whole genome shotgun (WGS) entry which is preliminary data.</text>
</comment>
<dbReference type="PROSITE" id="PS51846">
    <property type="entry name" value="CNNM"/>
    <property type="match status" value="1"/>
</dbReference>
<feature type="transmembrane region" description="Helical" evidence="2">
    <location>
        <begin position="98"/>
        <end position="114"/>
    </location>
</feature>
<dbReference type="RefSeq" id="WP_270954452.1">
    <property type="nucleotide sequence ID" value="NZ_JAQGLA010000148.1"/>
</dbReference>
<evidence type="ECO:0000313" key="6">
    <source>
        <dbReference type="Proteomes" id="UP001210380"/>
    </source>
</evidence>
<dbReference type="EMBL" id="JAQGLA010000148">
    <property type="protein sequence ID" value="MDA3631122.1"/>
    <property type="molecule type" value="Genomic_DNA"/>
</dbReference>
<protein>
    <submittedName>
        <fullName evidence="4">CNNM domain-containing protein</fullName>
    </submittedName>
</protein>
<evidence type="ECO:0000313" key="4">
    <source>
        <dbReference type="EMBL" id="MDA3631122.1"/>
    </source>
</evidence>
<evidence type="ECO:0000256" key="2">
    <source>
        <dbReference type="SAM" id="Phobius"/>
    </source>
</evidence>
<keyword evidence="6" id="KW-1185">Reference proteome</keyword>
<feature type="transmembrane region" description="Helical" evidence="2">
    <location>
        <begin position="6"/>
        <end position="28"/>
    </location>
</feature>
<organism evidence="4 6">
    <name type="scientific">Saccharopolyspora oryzae</name>
    <dbReference type="NCBI Taxonomy" id="2997343"/>
    <lineage>
        <taxon>Bacteria</taxon>
        <taxon>Bacillati</taxon>
        <taxon>Actinomycetota</taxon>
        <taxon>Actinomycetes</taxon>
        <taxon>Pseudonocardiales</taxon>
        <taxon>Pseudonocardiaceae</taxon>
        <taxon>Saccharopolyspora</taxon>
    </lineage>
</organism>